<accession>A0ABY7D502</accession>
<organism evidence="2 3">
    <name type="scientific">Puccinia triticina</name>
    <dbReference type="NCBI Taxonomy" id="208348"/>
    <lineage>
        <taxon>Eukaryota</taxon>
        <taxon>Fungi</taxon>
        <taxon>Dikarya</taxon>
        <taxon>Basidiomycota</taxon>
        <taxon>Pucciniomycotina</taxon>
        <taxon>Pucciniomycetes</taxon>
        <taxon>Pucciniales</taxon>
        <taxon>Pucciniaceae</taxon>
        <taxon>Puccinia</taxon>
    </lineage>
</organism>
<feature type="compositionally biased region" description="Basic and acidic residues" evidence="1">
    <location>
        <begin position="82"/>
        <end position="93"/>
    </location>
</feature>
<proteinExistence type="predicted"/>
<dbReference type="GeneID" id="77803825"/>
<protein>
    <submittedName>
        <fullName evidence="2">Uncharacterized protein</fullName>
    </submittedName>
</protein>
<dbReference type="Proteomes" id="UP001164743">
    <property type="component" value="Chromosome 14A"/>
</dbReference>
<dbReference type="RefSeq" id="XP_053026907.1">
    <property type="nucleotide sequence ID" value="XM_053162930.1"/>
</dbReference>
<name>A0ABY7D502_9BASI</name>
<sequence>MTAALMLTDVQVLNSRFKVQLFPEMKLPRKHGWSVGLARQQVFVVFKIHNSKASRTHHAPLCGLEWTIIAVMSNSKSASDVAEERRPTRDKPDPWPAPSNGKKTALTLPKWITKLSDS</sequence>
<reference evidence="2" key="1">
    <citation type="submission" date="2022-10" db="EMBL/GenBank/DDBJ databases">
        <title>Puccinia triticina Genome sequencing and assembly.</title>
        <authorList>
            <person name="Li C."/>
        </authorList>
    </citation>
    <scope>NUCLEOTIDE SEQUENCE</scope>
    <source>
        <strain evidence="2">Pt15</strain>
    </source>
</reference>
<evidence type="ECO:0000313" key="2">
    <source>
        <dbReference type="EMBL" id="WAQ91352.1"/>
    </source>
</evidence>
<dbReference type="EMBL" id="CP110434">
    <property type="protein sequence ID" value="WAQ91352.1"/>
    <property type="molecule type" value="Genomic_DNA"/>
</dbReference>
<keyword evidence="3" id="KW-1185">Reference proteome</keyword>
<evidence type="ECO:0000313" key="3">
    <source>
        <dbReference type="Proteomes" id="UP001164743"/>
    </source>
</evidence>
<gene>
    <name evidence="2" type="ORF">PtA15_14A235</name>
</gene>
<feature type="region of interest" description="Disordered" evidence="1">
    <location>
        <begin position="77"/>
        <end position="106"/>
    </location>
</feature>
<evidence type="ECO:0000256" key="1">
    <source>
        <dbReference type="SAM" id="MobiDB-lite"/>
    </source>
</evidence>